<dbReference type="GeneID" id="85195111"/>
<gene>
    <name evidence="3" type="ORF">MmiHf6_06080</name>
</gene>
<dbReference type="SUPFAM" id="SSF53300">
    <property type="entry name" value="vWA-like"/>
    <property type="match status" value="1"/>
</dbReference>
<feature type="compositionally biased region" description="Polar residues" evidence="1">
    <location>
        <begin position="282"/>
        <end position="294"/>
    </location>
</feature>
<organism evidence="3 4">
    <name type="scientific">Methanimicrococcus hongohii</name>
    <dbReference type="NCBI Taxonomy" id="3028295"/>
    <lineage>
        <taxon>Archaea</taxon>
        <taxon>Methanobacteriati</taxon>
        <taxon>Methanobacteriota</taxon>
        <taxon>Stenosarchaea group</taxon>
        <taxon>Methanomicrobia</taxon>
        <taxon>Methanosarcinales</taxon>
        <taxon>Methanosarcinaceae</taxon>
        <taxon>Methanimicrococcus</taxon>
    </lineage>
</organism>
<keyword evidence="4" id="KW-1185">Reference proteome</keyword>
<name>A0AA97A1J5_9EURY</name>
<dbReference type="EMBL" id="CP131059">
    <property type="protein sequence ID" value="WNY23303.1"/>
    <property type="molecule type" value="Genomic_DNA"/>
</dbReference>
<keyword evidence="2" id="KW-0472">Membrane</keyword>
<evidence type="ECO:0008006" key="5">
    <source>
        <dbReference type="Google" id="ProtNLM"/>
    </source>
</evidence>
<feature type="region of interest" description="Disordered" evidence="1">
    <location>
        <begin position="282"/>
        <end position="304"/>
    </location>
</feature>
<feature type="transmembrane region" description="Helical" evidence="2">
    <location>
        <begin position="311"/>
        <end position="328"/>
    </location>
</feature>
<dbReference type="Proteomes" id="UP001302978">
    <property type="component" value="Chromosome"/>
</dbReference>
<dbReference type="KEGG" id="mehf:MmiHf6_06080"/>
<reference evidence="3 4" key="1">
    <citation type="submission" date="2023-07" db="EMBL/GenBank/DDBJ databases">
        <title>Closed genoem sequence of Methanomicrococcus sp. Hf6.</title>
        <authorList>
            <person name="Poehlein A."/>
            <person name="Protasov E."/>
            <person name="Platt K."/>
            <person name="Reeh H."/>
            <person name="Daniel R."/>
            <person name="Brune A."/>
        </authorList>
    </citation>
    <scope>NUCLEOTIDE SEQUENCE [LARGE SCALE GENOMIC DNA]</scope>
    <source>
        <strain evidence="3 4">Hf6</strain>
    </source>
</reference>
<evidence type="ECO:0000313" key="4">
    <source>
        <dbReference type="Proteomes" id="UP001302978"/>
    </source>
</evidence>
<evidence type="ECO:0000256" key="1">
    <source>
        <dbReference type="SAM" id="MobiDB-lite"/>
    </source>
</evidence>
<dbReference type="Gene3D" id="3.40.50.410">
    <property type="entry name" value="von Willebrand factor, type A domain"/>
    <property type="match status" value="1"/>
</dbReference>
<proteinExistence type="predicted"/>
<sequence length="340" mass="38471">MKYLKNLSCAFILLILAVSMMNPIAFAATPYVYYHSVVIQDATKDPYINADLVQFVDVYNFSDKTFQDVYIFIDVSDSASAWSVNAKPIISNFKTSAVNIIDNDYFNNTNITYFTIGDTGRSDKGTFYYVGKSREATALKTEIINLKTGDGQTDIINTFNNAIPVMENRSNKPLIIILSDGNLVSHITYNELLSATNQVAEYDATILFMNLYTNGSKRPNWFNDSGGNIYAQKLMRNYKGEGIYVESSYGLPIDFIFHSSEYNEVLNETLNETVTAPVLDATSQTDGFDNSVPENSEPENKTSFSNESNNYLLYIFMAAMVVIMLFILRELYLLRKRREN</sequence>
<keyword evidence="2" id="KW-0812">Transmembrane</keyword>
<dbReference type="AlphaFoldDB" id="A0AA97A1J5"/>
<accession>A0AA97A1J5</accession>
<protein>
    <recommendedName>
        <fullName evidence="5">VWFA domain-containing protein</fullName>
    </recommendedName>
</protein>
<dbReference type="RefSeq" id="WP_316558318.1">
    <property type="nucleotide sequence ID" value="NZ_CP131059.1"/>
</dbReference>
<evidence type="ECO:0000256" key="2">
    <source>
        <dbReference type="SAM" id="Phobius"/>
    </source>
</evidence>
<evidence type="ECO:0000313" key="3">
    <source>
        <dbReference type="EMBL" id="WNY23303.1"/>
    </source>
</evidence>
<keyword evidence="2" id="KW-1133">Transmembrane helix</keyword>
<dbReference type="InterPro" id="IPR036465">
    <property type="entry name" value="vWFA_dom_sf"/>
</dbReference>